<dbReference type="AlphaFoldDB" id="A0A1H8UAK3"/>
<dbReference type="InterPro" id="IPR050204">
    <property type="entry name" value="AraC_XylS_family_regulators"/>
</dbReference>
<dbReference type="PANTHER" id="PTHR46796:SF2">
    <property type="entry name" value="TRANSCRIPTIONAL REGULATORY PROTEIN"/>
    <property type="match status" value="1"/>
</dbReference>
<dbReference type="PROSITE" id="PS01124">
    <property type="entry name" value="HTH_ARAC_FAMILY_2"/>
    <property type="match status" value="1"/>
</dbReference>
<evidence type="ECO:0000313" key="7">
    <source>
        <dbReference type="Proteomes" id="UP000198847"/>
    </source>
</evidence>
<dbReference type="GO" id="GO:0003700">
    <property type="term" value="F:DNA-binding transcription factor activity"/>
    <property type="evidence" value="ECO:0007669"/>
    <property type="project" value="InterPro"/>
</dbReference>
<accession>A0A1H8UAK3</accession>
<evidence type="ECO:0000256" key="1">
    <source>
        <dbReference type="ARBA" id="ARBA00023015"/>
    </source>
</evidence>
<dbReference type="EMBL" id="FODY01000008">
    <property type="protein sequence ID" value="SEP00260.1"/>
    <property type="molecule type" value="Genomic_DNA"/>
</dbReference>
<dbReference type="InterPro" id="IPR018060">
    <property type="entry name" value="HTH_AraC"/>
</dbReference>
<evidence type="ECO:0000256" key="2">
    <source>
        <dbReference type="ARBA" id="ARBA00023125"/>
    </source>
</evidence>
<dbReference type="InterPro" id="IPR037923">
    <property type="entry name" value="HTH-like"/>
</dbReference>
<dbReference type="Gene3D" id="1.10.10.60">
    <property type="entry name" value="Homeodomain-like"/>
    <property type="match status" value="2"/>
</dbReference>
<dbReference type="InterPro" id="IPR009057">
    <property type="entry name" value="Homeodomain-like_sf"/>
</dbReference>
<keyword evidence="4" id="KW-0804">Transcription</keyword>
<dbReference type="SMART" id="SM00342">
    <property type="entry name" value="HTH_ARAC"/>
    <property type="match status" value="1"/>
</dbReference>
<protein>
    <submittedName>
        <fullName evidence="6">Helix-turn-helix domain-containing protein</fullName>
    </submittedName>
</protein>
<keyword evidence="7" id="KW-1185">Reference proteome</keyword>
<evidence type="ECO:0000313" key="6">
    <source>
        <dbReference type="EMBL" id="SEP00260.1"/>
    </source>
</evidence>
<dbReference type="Pfam" id="PF02311">
    <property type="entry name" value="AraC_binding"/>
    <property type="match status" value="1"/>
</dbReference>
<keyword evidence="1" id="KW-0805">Transcription regulation</keyword>
<dbReference type="SUPFAM" id="SSF46689">
    <property type="entry name" value="Homeodomain-like"/>
    <property type="match status" value="2"/>
</dbReference>
<keyword evidence="3" id="KW-0010">Activator</keyword>
<keyword evidence="2" id="KW-0238">DNA-binding</keyword>
<evidence type="ECO:0000259" key="5">
    <source>
        <dbReference type="PROSITE" id="PS01124"/>
    </source>
</evidence>
<gene>
    <name evidence="6" type="ORF">SAMN04490178_108109</name>
</gene>
<dbReference type="OrthoDB" id="9772607at2"/>
<dbReference type="PANTHER" id="PTHR46796">
    <property type="entry name" value="HTH-TYPE TRANSCRIPTIONAL ACTIVATOR RHAS-RELATED"/>
    <property type="match status" value="1"/>
</dbReference>
<dbReference type="PROSITE" id="PS00041">
    <property type="entry name" value="HTH_ARAC_FAMILY_1"/>
    <property type="match status" value="1"/>
</dbReference>
<dbReference type="Proteomes" id="UP000198847">
    <property type="component" value="Unassembled WGS sequence"/>
</dbReference>
<dbReference type="RefSeq" id="WP_091745846.1">
    <property type="nucleotide sequence ID" value="NZ_FODY01000008.1"/>
</dbReference>
<evidence type="ECO:0000256" key="4">
    <source>
        <dbReference type="ARBA" id="ARBA00023163"/>
    </source>
</evidence>
<proteinExistence type="predicted"/>
<sequence length="258" mass="29964">MEKFIYKKSSEVTALSASFTDFTYKKHCHEEYALGVTLRGIQQYNLDGSFQSSYQSGVMLFNPEQIHDGRAHDRTGIDYVMLYIEPRLFLDILGKKDIVRFAAPIVYHQALRNSILKLSRAILSEDEEALCSELLLSLVDNFNRINLYTDYRKDSKLIKKAKEMIYSKIENVLSLDEISRELAMSKFQFIRLFKANTGISPYQFFIFSKVNRAKQLLEKNKDIYSAIAECGFVDLSHLNKHFKKIYGITAFEYKAHLN</sequence>
<reference evidence="6 7" key="1">
    <citation type="submission" date="2016-10" db="EMBL/GenBank/DDBJ databases">
        <authorList>
            <person name="de Groot N.N."/>
        </authorList>
    </citation>
    <scope>NUCLEOTIDE SEQUENCE [LARGE SCALE GENOMIC DNA]</scope>
    <source>
        <strain evidence="6 7">DSM 13305</strain>
    </source>
</reference>
<name>A0A1H8UAK3_9FIRM</name>
<dbReference type="Pfam" id="PF12833">
    <property type="entry name" value="HTH_18"/>
    <property type="match status" value="1"/>
</dbReference>
<evidence type="ECO:0000256" key="3">
    <source>
        <dbReference type="ARBA" id="ARBA00023159"/>
    </source>
</evidence>
<dbReference type="SUPFAM" id="SSF51215">
    <property type="entry name" value="Regulatory protein AraC"/>
    <property type="match status" value="1"/>
</dbReference>
<dbReference type="STRING" id="112903.SAMN04490178_108109"/>
<organism evidence="6 7">
    <name type="scientific">Propionispora vibrioides</name>
    <dbReference type="NCBI Taxonomy" id="112903"/>
    <lineage>
        <taxon>Bacteria</taxon>
        <taxon>Bacillati</taxon>
        <taxon>Bacillota</taxon>
        <taxon>Negativicutes</taxon>
        <taxon>Selenomonadales</taxon>
        <taxon>Sporomusaceae</taxon>
        <taxon>Propionispora</taxon>
    </lineage>
</organism>
<dbReference type="GO" id="GO:0043565">
    <property type="term" value="F:sequence-specific DNA binding"/>
    <property type="evidence" value="ECO:0007669"/>
    <property type="project" value="InterPro"/>
</dbReference>
<dbReference type="InterPro" id="IPR018062">
    <property type="entry name" value="HTH_AraC-typ_CS"/>
</dbReference>
<dbReference type="InterPro" id="IPR003313">
    <property type="entry name" value="AraC-bd"/>
</dbReference>
<feature type="domain" description="HTH araC/xylS-type" evidence="5">
    <location>
        <begin position="159"/>
        <end position="256"/>
    </location>
</feature>